<gene>
    <name evidence="4" type="primary">jg4243</name>
    <name evidence="4" type="ORF">PAEG_LOCUS6144</name>
</gene>
<sequence>MLYFANVTYTWKIHKGDCQKRKSFRDNSAVSAAVQITDNNTQSKAVARNYRNMMKTAVTVLQEMMIKMNEVPKYECIAQSGPQHQATFEYRVSAQGVAVTGQARSKKEAKQEAARRML</sequence>
<protein>
    <submittedName>
        <fullName evidence="4">Jg4243 protein</fullName>
    </submittedName>
</protein>
<dbReference type="GO" id="GO:0005634">
    <property type="term" value="C:nucleus"/>
    <property type="evidence" value="ECO:0007669"/>
    <property type="project" value="TreeGrafter"/>
</dbReference>
<dbReference type="SMART" id="SM00358">
    <property type="entry name" value="DSRM"/>
    <property type="match status" value="1"/>
</dbReference>
<dbReference type="PANTHER" id="PTHR46205">
    <property type="entry name" value="LOQUACIOUS, ISOFORM B"/>
    <property type="match status" value="1"/>
</dbReference>
<dbReference type="PROSITE" id="PS50137">
    <property type="entry name" value="DS_RBD"/>
    <property type="match status" value="1"/>
</dbReference>
<comment type="caution">
    <text evidence="4">The sequence shown here is derived from an EMBL/GenBank/DDBJ whole genome shotgun (WGS) entry which is preliminary data.</text>
</comment>
<dbReference type="InterPro" id="IPR014720">
    <property type="entry name" value="dsRBD_dom"/>
</dbReference>
<dbReference type="Gene3D" id="3.30.160.20">
    <property type="match status" value="1"/>
</dbReference>
<dbReference type="GO" id="GO:0070578">
    <property type="term" value="C:RISC-loading complex"/>
    <property type="evidence" value="ECO:0007669"/>
    <property type="project" value="TreeGrafter"/>
</dbReference>
<dbReference type="PANTHER" id="PTHR46205:SF3">
    <property type="entry name" value="LOQUACIOUS, ISOFORM B"/>
    <property type="match status" value="1"/>
</dbReference>
<evidence type="ECO:0000259" key="3">
    <source>
        <dbReference type="PROSITE" id="PS50137"/>
    </source>
</evidence>
<dbReference type="GO" id="GO:0005737">
    <property type="term" value="C:cytoplasm"/>
    <property type="evidence" value="ECO:0007669"/>
    <property type="project" value="TreeGrafter"/>
</dbReference>
<evidence type="ECO:0000256" key="1">
    <source>
        <dbReference type="ARBA" id="ARBA00022884"/>
    </source>
</evidence>
<dbReference type="Pfam" id="PF00035">
    <property type="entry name" value="dsrm"/>
    <property type="match status" value="1"/>
</dbReference>
<dbReference type="SUPFAM" id="SSF54768">
    <property type="entry name" value="dsRNA-binding domain-like"/>
    <property type="match status" value="1"/>
</dbReference>
<dbReference type="GO" id="GO:0035197">
    <property type="term" value="F:siRNA binding"/>
    <property type="evidence" value="ECO:0007669"/>
    <property type="project" value="TreeGrafter"/>
</dbReference>
<dbReference type="EMBL" id="CAKXAJ010019370">
    <property type="protein sequence ID" value="CAH2218298.1"/>
    <property type="molecule type" value="Genomic_DNA"/>
</dbReference>
<dbReference type="OrthoDB" id="5961559at2759"/>
<name>A0A8S4QVX3_9NEOP</name>
<keyword evidence="5" id="KW-1185">Reference proteome</keyword>
<dbReference type="Proteomes" id="UP000838756">
    <property type="component" value="Unassembled WGS sequence"/>
</dbReference>
<keyword evidence="1 2" id="KW-0694">RNA-binding</keyword>
<evidence type="ECO:0000313" key="5">
    <source>
        <dbReference type="Proteomes" id="UP000838756"/>
    </source>
</evidence>
<dbReference type="InterPro" id="IPR051247">
    <property type="entry name" value="RLC_Component"/>
</dbReference>
<evidence type="ECO:0000256" key="2">
    <source>
        <dbReference type="PROSITE-ProRule" id="PRU00266"/>
    </source>
</evidence>
<feature type="domain" description="DRBM" evidence="3">
    <location>
        <begin position="56"/>
        <end position="118"/>
    </location>
</feature>
<dbReference type="AlphaFoldDB" id="A0A8S4QVX3"/>
<organism evidence="4 5">
    <name type="scientific">Pararge aegeria aegeria</name>
    <dbReference type="NCBI Taxonomy" id="348720"/>
    <lineage>
        <taxon>Eukaryota</taxon>
        <taxon>Metazoa</taxon>
        <taxon>Ecdysozoa</taxon>
        <taxon>Arthropoda</taxon>
        <taxon>Hexapoda</taxon>
        <taxon>Insecta</taxon>
        <taxon>Pterygota</taxon>
        <taxon>Neoptera</taxon>
        <taxon>Endopterygota</taxon>
        <taxon>Lepidoptera</taxon>
        <taxon>Glossata</taxon>
        <taxon>Ditrysia</taxon>
        <taxon>Papilionoidea</taxon>
        <taxon>Nymphalidae</taxon>
        <taxon>Satyrinae</taxon>
        <taxon>Satyrini</taxon>
        <taxon>Parargina</taxon>
        <taxon>Pararge</taxon>
    </lineage>
</organism>
<dbReference type="GO" id="GO:0003725">
    <property type="term" value="F:double-stranded RNA binding"/>
    <property type="evidence" value="ECO:0007669"/>
    <property type="project" value="TreeGrafter"/>
</dbReference>
<reference evidence="4" key="1">
    <citation type="submission" date="2022-03" db="EMBL/GenBank/DDBJ databases">
        <authorList>
            <person name="Lindestad O."/>
        </authorList>
    </citation>
    <scope>NUCLEOTIDE SEQUENCE</scope>
</reference>
<dbReference type="GO" id="GO:0030422">
    <property type="term" value="P:siRNA processing"/>
    <property type="evidence" value="ECO:0007669"/>
    <property type="project" value="TreeGrafter"/>
</dbReference>
<accession>A0A8S4QVX3</accession>
<feature type="non-terminal residue" evidence="4">
    <location>
        <position position="118"/>
    </location>
</feature>
<evidence type="ECO:0000313" key="4">
    <source>
        <dbReference type="EMBL" id="CAH2218298.1"/>
    </source>
</evidence>
<dbReference type="GO" id="GO:0070920">
    <property type="term" value="P:regulation of regulatory ncRNA processing"/>
    <property type="evidence" value="ECO:0007669"/>
    <property type="project" value="TreeGrafter"/>
</dbReference>
<dbReference type="GO" id="GO:0016442">
    <property type="term" value="C:RISC complex"/>
    <property type="evidence" value="ECO:0007669"/>
    <property type="project" value="TreeGrafter"/>
</dbReference>
<proteinExistence type="predicted"/>